<dbReference type="KEGG" id="dcm:NIES806_46640"/>
<sequence>MTSEPPILTSDRLILRMAVIEDIPYILKYFTENKEYLTPFYPKWDENFFTDDYWEYQVETSFWEFVNNYSLKLFIYLKHQPRKVMGTANFSSFVYSAAQFCQLGYSLAESAQGYGYMTEALSISTKYVFQELNLHRIMANYMPHNRRSGNVLKRVGFVVEGYARDYLMINGKWEDHIFTSLTNPHWRPNL</sequence>
<keyword evidence="6" id="KW-1185">Reference proteome</keyword>
<evidence type="ECO:0000256" key="1">
    <source>
        <dbReference type="ARBA" id="ARBA00022679"/>
    </source>
</evidence>
<keyword evidence="2" id="KW-0012">Acyltransferase</keyword>
<dbReference type="GO" id="GO:0005737">
    <property type="term" value="C:cytoplasm"/>
    <property type="evidence" value="ECO:0007669"/>
    <property type="project" value="TreeGrafter"/>
</dbReference>
<dbReference type="InterPro" id="IPR000182">
    <property type="entry name" value="GNAT_dom"/>
</dbReference>
<reference evidence="5 6" key="1">
    <citation type="submission" date="2017-06" db="EMBL/GenBank/DDBJ databases">
        <title>Genome sequencing of cyanobaciteial culture collection at National Institute for Environmental Studies (NIES).</title>
        <authorList>
            <person name="Hirose Y."/>
            <person name="Shimura Y."/>
            <person name="Fujisawa T."/>
            <person name="Nakamura Y."/>
            <person name="Kawachi M."/>
        </authorList>
    </citation>
    <scope>NUCLEOTIDE SEQUENCE [LARGE SCALE GENOMIC DNA]</scope>
    <source>
        <strain evidence="5 6">NIES-806</strain>
    </source>
</reference>
<evidence type="ECO:0000256" key="2">
    <source>
        <dbReference type="ARBA" id="ARBA00023315"/>
    </source>
</evidence>
<evidence type="ECO:0000256" key="3">
    <source>
        <dbReference type="ARBA" id="ARBA00038502"/>
    </source>
</evidence>
<dbReference type="PROSITE" id="PS51186">
    <property type="entry name" value="GNAT"/>
    <property type="match status" value="1"/>
</dbReference>
<feature type="domain" description="N-acetyltransferase" evidence="4">
    <location>
        <begin position="13"/>
        <end position="184"/>
    </location>
</feature>
<dbReference type="GO" id="GO:0008999">
    <property type="term" value="F:protein-N-terminal-alanine acetyltransferase activity"/>
    <property type="evidence" value="ECO:0007669"/>
    <property type="project" value="TreeGrafter"/>
</dbReference>
<proteinExistence type="inferred from homology"/>
<dbReference type="Pfam" id="PF13302">
    <property type="entry name" value="Acetyltransf_3"/>
    <property type="match status" value="1"/>
</dbReference>
<dbReference type="Gene3D" id="3.40.630.30">
    <property type="match status" value="1"/>
</dbReference>
<dbReference type="AlphaFoldDB" id="A0A1Z4VA40"/>
<comment type="similarity">
    <text evidence="3">Belongs to the acetyltransferase family. RimJ subfamily.</text>
</comment>
<evidence type="ECO:0000313" key="6">
    <source>
        <dbReference type="Proteomes" id="UP000218702"/>
    </source>
</evidence>
<evidence type="ECO:0000259" key="4">
    <source>
        <dbReference type="PROSITE" id="PS51186"/>
    </source>
</evidence>
<accession>A0A1Z4VA40</accession>
<dbReference type="InterPro" id="IPR016181">
    <property type="entry name" value="Acyl_CoA_acyltransferase"/>
</dbReference>
<protein>
    <submittedName>
        <fullName evidence="5">GCN5-related N-acetyltransferase</fullName>
    </submittedName>
</protein>
<dbReference type="Proteomes" id="UP000218702">
    <property type="component" value="Chromosome"/>
</dbReference>
<dbReference type="PANTHER" id="PTHR43792:SF8">
    <property type="entry name" value="[RIBOSOMAL PROTEIN US5]-ALANINE N-ACETYLTRANSFERASE"/>
    <property type="match status" value="1"/>
</dbReference>
<dbReference type="RefSeq" id="WP_096670976.1">
    <property type="nucleotide sequence ID" value="NZ_AP018316.1"/>
</dbReference>
<evidence type="ECO:0000313" key="5">
    <source>
        <dbReference type="EMBL" id="BAZ88426.1"/>
    </source>
</evidence>
<organism evidence="5 6">
    <name type="scientific">Dolichospermum compactum NIES-806</name>
    <dbReference type="NCBI Taxonomy" id="1973481"/>
    <lineage>
        <taxon>Bacteria</taxon>
        <taxon>Bacillati</taxon>
        <taxon>Cyanobacteriota</taxon>
        <taxon>Cyanophyceae</taxon>
        <taxon>Nostocales</taxon>
        <taxon>Aphanizomenonaceae</taxon>
        <taxon>Dolichospermum</taxon>
        <taxon>Dolichospermum compactum</taxon>
    </lineage>
</organism>
<dbReference type="SUPFAM" id="SSF55729">
    <property type="entry name" value="Acyl-CoA N-acyltransferases (Nat)"/>
    <property type="match status" value="1"/>
</dbReference>
<dbReference type="PANTHER" id="PTHR43792">
    <property type="entry name" value="GNAT FAMILY, PUTATIVE (AFU_ORTHOLOGUE AFUA_3G00765)-RELATED-RELATED"/>
    <property type="match status" value="1"/>
</dbReference>
<dbReference type="InterPro" id="IPR051531">
    <property type="entry name" value="N-acetyltransferase"/>
</dbReference>
<dbReference type="EMBL" id="AP018316">
    <property type="protein sequence ID" value="BAZ88426.1"/>
    <property type="molecule type" value="Genomic_DNA"/>
</dbReference>
<gene>
    <name evidence="5" type="ORF">NIES806_46640</name>
</gene>
<name>A0A1Z4VA40_9CYAN</name>
<keyword evidence="1 5" id="KW-0808">Transferase</keyword>
<dbReference type="OrthoDB" id="9795206at2"/>